<dbReference type="AlphaFoldDB" id="A0A0R1EKW2"/>
<comment type="caution">
    <text evidence="1">The sequence shown here is derived from an EMBL/GenBank/DDBJ whole genome shotgun (WGS) entry which is preliminary data.</text>
</comment>
<dbReference type="GO" id="GO:0015031">
    <property type="term" value="P:protein transport"/>
    <property type="evidence" value="ECO:0007669"/>
    <property type="project" value="InterPro"/>
</dbReference>
<dbReference type="Proteomes" id="UP000051984">
    <property type="component" value="Unassembled WGS sequence"/>
</dbReference>
<evidence type="ECO:0008006" key="3">
    <source>
        <dbReference type="Google" id="ProtNLM"/>
    </source>
</evidence>
<protein>
    <recommendedName>
        <fullName evidence="3">Accessory Sec system protein Asp3</fullName>
    </recommendedName>
</protein>
<name>A0A0R1EKW2_LACZE</name>
<dbReference type="InterPro" id="IPR022259">
    <property type="entry name" value="Acessory_Sec_prot_Asp3"/>
</dbReference>
<gene>
    <name evidence="1" type="ORF">FD51_GL001911</name>
</gene>
<organism evidence="1 2">
    <name type="scientific">Lacticaseibacillus zeae DSM 20178 = KCTC 3804</name>
    <dbReference type="NCBI Taxonomy" id="1423816"/>
    <lineage>
        <taxon>Bacteria</taxon>
        <taxon>Bacillati</taxon>
        <taxon>Bacillota</taxon>
        <taxon>Bacilli</taxon>
        <taxon>Lactobacillales</taxon>
        <taxon>Lactobacillaceae</taxon>
        <taxon>Lacticaseibacillus</taxon>
    </lineage>
</organism>
<evidence type="ECO:0000313" key="2">
    <source>
        <dbReference type="Proteomes" id="UP000051984"/>
    </source>
</evidence>
<sequence length="255" mass="28858">MMETAYLFFWRRMLDTTFNYGAQVNYLADGTVQFEAPMMPPGKTIHAWTTTKDFEHNLQLAELPILTPGETYALVLNWEVKEDSVFCQIVFTDASGLEVGSEVFEDGKGTFTFPLTATAYEIRLKNMRHEQVVFHYGMIIPVSVYNHFDIAVDLNHALVTFRARKQTDQSQVLGITERSSLTKPLWLPPAAQTIFVVAATAKQLLDPQWCQETAAFLKAEFDPAFGSLTVAYQVGRHLGHLRQALRAAFSKKIEK</sequence>
<accession>A0A0R1EKW2</accession>
<reference evidence="1 2" key="1">
    <citation type="journal article" date="2015" name="Genome Announc.">
        <title>Expanding the biotechnology potential of lactobacilli through comparative genomics of 213 strains and associated genera.</title>
        <authorList>
            <person name="Sun Z."/>
            <person name="Harris H.M."/>
            <person name="McCann A."/>
            <person name="Guo C."/>
            <person name="Argimon S."/>
            <person name="Zhang W."/>
            <person name="Yang X."/>
            <person name="Jeffery I.B."/>
            <person name="Cooney J.C."/>
            <person name="Kagawa T.F."/>
            <person name="Liu W."/>
            <person name="Song Y."/>
            <person name="Salvetti E."/>
            <person name="Wrobel A."/>
            <person name="Rasinkangas P."/>
            <person name="Parkhill J."/>
            <person name="Rea M.C."/>
            <person name="O'Sullivan O."/>
            <person name="Ritari J."/>
            <person name="Douillard F.P."/>
            <person name="Paul Ross R."/>
            <person name="Yang R."/>
            <person name="Briner A.E."/>
            <person name="Felis G.E."/>
            <person name="de Vos W.M."/>
            <person name="Barrangou R."/>
            <person name="Klaenhammer T.R."/>
            <person name="Caufield P.W."/>
            <person name="Cui Y."/>
            <person name="Zhang H."/>
            <person name="O'Toole P.W."/>
        </authorList>
    </citation>
    <scope>NUCLEOTIDE SEQUENCE [LARGE SCALE GENOMIC DNA]</scope>
    <source>
        <strain evidence="1 2">DSM 20178</strain>
    </source>
</reference>
<proteinExistence type="predicted"/>
<dbReference type="EMBL" id="AZCT01000025">
    <property type="protein sequence ID" value="KRK10092.1"/>
    <property type="molecule type" value="Genomic_DNA"/>
</dbReference>
<dbReference type="NCBIfam" id="TIGR03711">
    <property type="entry name" value="acc_sec_asp3"/>
    <property type="match status" value="1"/>
</dbReference>
<dbReference type="PATRIC" id="fig|1423816.3.peg.1985"/>
<dbReference type="Pfam" id="PF15432">
    <property type="entry name" value="Sec-ASP3"/>
    <property type="match status" value="1"/>
</dbReference>
<evidence type="ECO:0000313" key="1">
    <source>
        <dbReference type="EMBL" id="KRK10092.1"/>
    </source>
</evidence>